<keyword evidence="1" id="KW-1003">Cell membrane</keyword>
<dbReference type="Pfam" id="PF01547">
    <property type="entry name" value="SBP_bac_1"/>
    <property type="match status" value="1"/>
</dbReference>
<dbReference type="PANTHER" id="PTHR43649:SF33">
    <property type="entry name" value="POLYGALACTURONAN_RHAMNOGALACTURONAN-BINDING PROTEIN YTCQ"/>
    <property type="match status" value="1"/>
</dbReference>
<proteinExistence type="predicted"/>
<keyword evidence="2 6" id="KW-0732">Signal</keyword>
<evidence type="ECO:0000313" key="7">
    <source>
        <dbReference type="EMBL" id="MFB9324732.1"/>
    </source>
</evidence>
<gene>
    <name evidence="7" type="ORF">ACFFSY_02105</name>
</gene>
<comment type="caution">
    <text evidence="7">The sequence shown here is derived from an EMBL/GenBank/DDBJ whole genome shotgun (WGS) entry which is preliminary data.</text>
</comment>
<dbReference type="InterPro" id="IPR050490">
    <property type="entry name" value="Bact_solute-bd_prot1"/>
</dbReference>
<organism evidence="7 8">
    <name type="scientific">Paenibacillus aurantiacus</name>
    <dbReference type="NCBI Taxonomy" id="1936118"/>
    <lineage>
        <taxon>Bacteria</taxon>
        <taxon>Bacillati</taxon>
        <taxon>Bacillota</taxon>
        <taxon>Bacilli</taxon>
        <taxon>Bacillales</taxon>
        <taxon>Paenibacillaceae</taxon>
        <taxon>Paenibacillus</taxon>
    </lineage>
</organism>
<evidence type="ECO:0000256" key="3">
    <source>
        <dbReference type="ARBA" id="ARBA00023136"/>
    </source>
</evidence>
<evidence type="ECO:0000256" key="6">
    <source>
        <dbReference type="SAM" id="SignalP"/>
    </source>
</evidence>
<dbReference type="Gene3D" id="3.40.190.10">
    <property type="entry name" value="Periplasmic binding protein-like II"/>
    <property type="match status" value="1"/>
</dbReference>
<accession>A0ABV5KHN3</accession>
<keyword evidence="8" id="KW-1185">Reference proteome</keyword>
<sequence>MKKWSVAIASLAMLALPLAACGGNNADNGKAANSVPGKEGESKAEQVTLKFMGWEVSPLETQSVKNGLEQFMKENPNIKVEYTTIPGGTQYVAKMQAMVLGDEAPDVFFLQSDYYHDFVKRNSLLDITDRVTNEGIAADLIDSAVQLSTVDGKYYGIESCIVAPVLYYNKDLFDKAGIAYPPSDPAKAWSWSEFVETAKKLTIKNGDKVEQYGAFGMENYYNLIAEVMSNGGNWFSDDLKSSSANTSEVKEVLQAVSDLRKKEGVSPEGKLLTNSGMSAAQMLQTGKIAMLVDGSWALQELSQMNFKVGVGVLPKFDQAVTHGQAHLHVASANTKHPEEAWKLVKFLSSEDYQLQNVKAGLWLPNHKSLYTEEGIGKWLTEGVHPEGFKELIPYFTSSRTYPYALLSSQKIQEDTTAELDKFFLSDQPLDQTVQNIETVVNQSLARP</sequence>
<keyword evidence="3" id="KW-0472">Membrane</keyword>
<dbReference type="Proteomes" id="UP001589747">
    <property type="component" value="Unassembled WGS sequence"/>
</dbReference>
<reference evidence="7 8" key="1">
    <citation type="submission" date="2024-09" db="EMBL/GenBank/DDBJ databases">
        <authorList>
            <person name="Sun Q."/>
            <person name="Mori K."/>
        </authorList>
    </citation>
    <scope>NUCLEOTIDE SEQUENCE [LARGE SCALE GENOMIC DNA]</scope>
    <source>
        <strain evidence="7 8">TISTR 2452</strain>
    </source>
</reference>
<name>A0ABV5KHN3_9BACL</name>
<evidence type="ECO:0000256" key="1">
    <source>
        <dbReference type="ARBA" id="ARBA00022475"/>
    </source>
</evidence>
<dbReference type="CDD" id="cd13585">
    <property type="entry name" value="PBP2_TMBP_like"/>
    <property type="match status" value="1"/>
</dbReference>
<evidence type="ECO:0000256" key="5">
    <source>
        <dbReference type="ARBA" id="ARBA00023288"/>
    </source>
</evidence>
<keyword evidence="5" id="KW-0449">Lipoprotein</keyword>
<dbReference type="SUPFAM" id="SSF53850">
    <property type="entry name" value="Periplasmic binding protein-like II"/>
    <property type="match status" value="1"/>
</dbReference>
<evidence type="ECO:0000256" key="4">
    <source>
        <dbReference type="ARBA" id="ARBA00023139"/>
    </source>
</evidence>
<dbReference type="InterPro" id="IPR006059">
    <property type="entry name" value="SBP"/>
</dbReference>
<protein>
    <submittedName>
        <fullName evidence="7">ABC transporter substrate-binding protein</fullName>
    </submittedName>
</protein>
<evidence type="ECO:0000256" key="2">
    <source>
        <dbReference type="ARBA" id="ARBA00022729"/>
    </source>
</evidence>
<dbReference type="PANTHER" id="PTHR43649">
    <property type="entry name" value="ARABINOSE-BINDING PROTEIN-RELATED"/>
    <property type="match status" value="1"/>
</dbReference>
<dbReference type="EMBL" id="JBHMDO010000003">
    <property type="protein sequence ID" value="MFB9324732.1"/>
    <property type="molecule type" value="Genomic_DNA"/>
</dbReference>
<keyword evidence="4" id="KW-0564">Palmitate</keyword>
<evidence type="ECO:0000313" key="8">
    <source>
        <dbReference type="Proteomes" id="UP001589747"/>
    </source>
</evidence>
<feature type="signal peptide" evidence="6">
    <location>
        <begin position="1"/>
        <end position="26"/>
    </location>
</feature>
<feature type="chain" id="PRO_5045179408" evidence="6">
    <location>
        <begin position="27"/>
        <end position="447"/>
    </location>
</feature>
<dbReference type="RefSeq" id="WP_377489158.1">
    <property type="nucleotide sequence ID" value="NZ_JBHMDO010000003.1"/>
</dbReference>